<evidence type="ECO:0000313" key="3">
    <source>
        <dbReference type="Proteomes" id="UP000054047"/>
    </source>
</evidence>
<dbReference type="EMBL" id="KN731802">
    <property type="protein sequence ID" value="KIH59591.1"/>
    <property type="molecule type" value="Genomic_DNA"/>
</dbReference>
<reference evidence="2 3" key="1">
    <citation type="submission" date="2013-12" db="EMBL/GenBank/DDBJ databases">
        <title>Draft genome of the parsitic nematode Ancylostoma duodenale.</title>
        <authorList>
            <person name="Mitreva M."/>
        </authorList>
    </citation>
    <scope>NUCLEOTIDE SEQUENCE [LARGE SCALE GENOMIC DNA]</scope>
    <source>
        <strain evidence="2 3">Zhejiang</strain>
    </source>
</reference>
<dbReference type="OrthoDB" id="5874910at2759"/>
<organism evidence="2 3">
    <name type="scientific">Ancylostoma duodenale</name>
    <dbReference type="NCBI Taxonomy" id="51022"/>
    <lineage>
        <taxon>Eukaryota</taxon>
        <taxon>Metazoa</taxon>
        <taxon>Ecdysozoa</taxon>
        <taxon>Nematoda</taxon>
        <taxon>Chromadorea</taxon>
        <taxon>Rhabditida</taxon>
        <taxon>Rhabditina</taxon>
        <taxon>Rhabditomorpha</taxon>
        <taxon>Strongyloidea</taxon>
        <taxon>Ancylostomatidae</taxon>
        <taxon>Ancylostomatinae</taxon>
        <taxon>Ancylostoma</taxon>
    </lineage>
</organism>
<sequence>MYTNTFKGRTLDARLIKESSGCWRSNDNQQPEDVEELEHDEIAVSTRPNYGENQATIATAASYDHAAEKAVRQWWKTIRTIGGVGRDRIYQQSFVDTPIDGFTQMAWATTRRLGCAVVKCNGRYNVVCRYSGRGNIVGEEIYKRGRPCSQCPPGTTCDNNLCKWN</sequence>
<evidence type="ECO:0000259" key="1">
    <source>
        <dbReference type="SMART" id="SM00198"/>
    </source>
</evidence>
<dbReference type="SUPFAM" id="SSF55797">
    <property type="entry name" value="PR-1-like"/>
    <property type="match status" value="1"/>
</dbReference>
<dbReference type="Gene3D" id="3.40.33.10">
    <property type="entry name" value="CAP"/>
    <property type="match status" value="1"/>
</dbReference>
<dbReference type="PANTHER" id="PTHR10334">
    <property type="entry name" value="CYSTEINE-RICH SECRETORY PROTEIN-RELATED"/>
    <property type="match status" value="1"/>
</dbReference>
<keyword evidence="3" id="KW-1185">Reference proteome</keyword>
<dbReference type="InterPro" id="IPR001283">
    <property type="entry name" value="CRISP-related"/>
</dbReference>
<feature type="domain" description="SCP" evidence="1">
    <location>
        <begin position="5"/>
        <end position="138"/>
    </location>
</feature>
<dbReference type="InterPro" id="IPR035940">
    <property type="entry name" value="CAP_sf"/>
</dbReference>
<proteinExistence type="predicted"/>
<dbReference type="Proteomes" id="UP000054047">
    <property type="component" value="Unassembled WGS sequence"/>
</dbReference>
<protein>
    <recommendedName>
        <fullName evidence="1">SCP domain-containing protein</fullName>
    </recommendedName>
</protein>
<dbReference type="Pfam" id="PF00188">
    <property type="entry name" value="CAP"/>
    <property type="match status" value="1"/>
</dbReference>
<dbReference type="SMART" id="SM00198">
    <property type="entry name" value="SCP"/>
    <property type="match status" value="1"/>
</dbReference>
<gene>
    <name evidence="2" type="ORF">ANCDUO_10167</name>
</gene>
<accession>A0A0C2GRH3</accession>
<dbReference type="InterPro" id="IPR014044">
    <property type="entry name" value="CAP_dom"/>
</dbReference>
<evidence type="ECO:0000313" key="2">
    <source>
        <dbReference type="EMBL" id="KIH59591.1"/>
    </source>
</evidence>
<dbReference type="CDD" id="cd05380">
    <property type="entry name" value="CAP_euk"/>
    <property type="match status" value="1"/>
</dbReference>
<name>A0A0C2GRH3_9BILA</name>
<dbReference type="AlphaFoldDB" id="A0A0C2GRH3"/>